<dbReference type="PANTHER" id="PTHR22708">
    <property type="entry name" value="LEUCINE-RICH REPEAT-CONTAINING PROTEIN 56"/>
    <property type="match status" value="1"/>
</dbReference>
<dbReference type="Pfam" id="PF12799">
    <property type="entry name" value="LRR_4"/>
    <property type="match status" value="1"/>
</dbReference>
<dbReference type="InterPro" id="IPR032675">
    <property type="entry name" value="LRR_dom_sf"/>
</dbReference>
<reference evidence="4 5" key="1">
    <citation type="submission" date="2023-10" db="EMBL/GenBank/DDBJ databases">
        <title>Genomes of two closely related lineages of the louse Polyplax serrata with different host specificities.</title>
        <authorList>
            <person name="Martinu J."/>
            <person name="Tarabai H."/>
            <person name="Stefka J."/>
            <person name="Hypsa V."/>
        </authorList>
    </citation>
    <scope>NUCLEOTIDE SEQUENCE [LARGE SCALE GENOMIC DNA]</scope>
    <source>
        <strain evidence="4">HR10_N</strain>
    </source>
</reference>
<keyword evidence="1" id="KW-0433">Leucine-rich repeat</keyword>
<proteinExistence type="predicted"/>
<evidence type="ECO:0000313" key="5">
    <source>
        <dbReference type="Proteomes" id="UP001372834"/>
    </source>
</evidence>
<dbReference type="AlphaFoldDB" id="A0AAN8S5D5"/>
<dbReference type="InterPro" id="IPR025875">
    <property type="entry name" value="Leu-rich_rpt_4"/>
</dbReference>
<dbReference type="EMBL" id="JAWJWE010000037">
    <property type="protein sequence ID" value="KAK6626022.1"/>
    <property type="molecule type" value="Genomic_DNA"/>
</dbReference>
<protein>
    <recommendedName>
        <fullName evidence="6">Leucine-rich repeat-containing protein 56</fullName>
    </recommendedName>
</protein>
<evidence type="ECO:0000256" key="2">
    <source>
        <dbReference type="ARBA" id="ARBA00022737"/>
    </source>
</evidence>
<keyword evidence="2" id="KW-0677">Repeat</keyword>
<evidence type="ECO:0000313" key="4">
    <source>
        <dbReference type="EMBL" id="KAK6626022.1"/>
    </source>
</evidence>
<dbReference type="PANTHER" id="PTHR22708:SF0">
    <property type="entry name" value="LEUCINE-RICH REPEAT-CONTAINING PROTEIN 56"/>
    <property type="match status" value="1"/>
</dbReference>
<feature type="region of interest" description="Disordered" evidence="3">
    <location>
        <begin position="1"/>
        <end position="20"/>
    </location>
</feature>
<accession>A0AAN8S5D5</accession>
<dbReference type="Proteomes" id="UP001372834">
    <property type="component" value="Unassembled WGS sequence"/>
</dbReference>
<sequence>MGPRPYSENSSLPTDSSNENLTTVPTQILAETPTPPTASNVTTPSPTLQEIIPVEQHVDAVIIDDNDKMDGLTPCYPTPGDIMPYDHSLPDFIRQITNQTNLTNLQSLSLRVISTCISLHRMAAYLPNLRELDLEGSILNSLRDIGCSFKNLQILRVGRCQLESLDGTFGLSGLRELYAQKNLINDVSPCSNLPHIKHIDVSGNRIRNISYAGFLSVCNKLKSIIFTGNPATEVPDYRKHVRRILPQIEELDGMPFSEDDNVDEAKEPEMNKCLDNESDCSAEYPDFFSVSPSDSLNNLLDSEEDVNLLEKKNKQAKNAANQDHFDSYDYEIQNVLSTSASQDNYKNLTLQRTKNTEGILDRPKAIKFTDTKNINIKQKCTSIQKLDKDIENRSKKSSLMMKGGDEFVFLPEIVSPTSNASPKKRGNTTNLTSDMIKPFSKNEIGAEAHFENVQQKLEFQHLPLGATNIQNFEVEDIKTGTIKKRLSPLPDQMIQTGLEDFDNPEKSNLMPGVSTLTSGLPISGNLTAALRHRSRIQESKGNFKAKAQYFQSD</sequence>
<name>A0AAN8S5D5_POLSC</name>
<dbReference type="InterPro" id="IPR040091">
    <property type="entry name" value="LRRC56"/>
</dbReference>
<evidence type="ECO:0000256" key="1">
    <source>
        <dbReference type="ARBA" id="ARBA00022614"/>
    </source>
</evidence>
<gene>
    <name evidence="4" type="ORF">RUM43_006326</name>
</gene>
<dbReference type="Gene3D" id="3.80.10.10">
    <property type="entry name" value="Ribonuclease Inhibitor"/>
    <property type="match status" value="1"/>
</dbReference>
<evidence type="ECO:0008006" key="6">
    <source>
        <dbReference type="Google" id="ProtNLM"/>
    </source>
</evidence>
<feature type="compositionally biased region" description="Polar residues" evidence="3">
    <location>
        <begin position="7"/>
        <end position="20"/>
    </location>
</feature>
<comment type="caution">
    <text evidence="4">The sequence shown here is derived from an EMBL/GenBank/DDBJ whole genome shotgun (WGS) entry which is preliminary data.</text>
</comment>
<evidence type="ECO:0000256" key="3">
    <source>
        <dbReference type="SAM" id="MobiDB-lite"/>
    </source>
</evidence>
<organism evidence="4 5">
    <name type="scientific">Polyplax serrata</name>
    <name type="common">Common mouse louse</name>
    <dbReference type="NCBI Taxonomy" id="468196"/>
    <lineage>
        <taxon>Eukaryota</taxon>
        <taxon>Metazoa</taxon>
        <taxon>Ecdysozoa</taxon>
        <taxon>Arthropoda</taxon>
        <taxon>Hexapoda</taxon>
        <taxon>Insecta</taxon>
        <taxon>Pterygota</taxon>
        <taxon>Neoptera</taxon>
        <taxon>Paraneoptera</taxon>
        <taxon>Psocodea</taxon>
        <taxon>Troctomorpha</taxon>
        <taxon>Phthiraptera</taxon>
        <taxon>Anoplura</taxon>
        <taxon>Polyplacidae</taxon>
        <taxon>Polyplax</taxon>
    </lineage>
</organism>
<dbReference type="SUPFAM" id="SSF52058">
    <property type="entry name" value="L domain-like"/>
    <property type="match status" value="1"/>
</dbReference>